<evidence type="ECO:0000313" key="2">
    <source>
        <dbReference type="EMBL" id="PWC04711.1"/>
    </source>
</evidence>
<comment type="caution">
    <text evidence="2">The sequence shown here is derived from an EMBL/GenBank/DDBJ whole genome shotgun (WGS) entry which is preliminary data.</text>
</comment>
<feature type="transmembrane region" description="Helical" evidence="1">
    <location>
        <begin position="224"/>
        <end position="246"/>
    </location>
</feature>
<organism evidence="2 3">
    <name type="scientific">Mycetocola zhujimingii</name>
    <dbReference type="NCBI Taxonomy" id="2079792"/>
    <lineage>
        <taxon>Bacteria</taxon>
        <taxon>Bacillati</taxon>
        <taxon>Actinomycetota</taxon>
        <taxon>Actinomycetes</taxon>
        <taxon>Micrococcales</taxon>
        <taxon>Microbacteriaceae</taxon>
        <taxon>Mycetocola</taxon>
    </lineage>
</organism>
<keyword evidence="3" id="KW-1185">Reference proteome</keyword>
<keyword evidence="1" id="KW-1133">Transmembrane helix</keyword>
<sequence length="251" mass="25879">MRAEIRRALRQGGMHKGMMASAAAGIAFGILSILLFKSAAADDGNLSVVGSLEVAALVTGLSLSLCICTFVGRDISSGFLETMAVLVPSRRRQLLGRWLGASSVVAGASLITVLVTAALVLATSGFSFDTLMPVIASLLILPLSTVLFTSLAFFVASLAKRPILSILCLIALFIILPLGAAMLQVALPSPFAPAVNAVVEVSPTILFMKSIGVSTADALGAWPIVSGLLGLMCWAAAAAAAAFYSATRRRV</sequence>
<dbReference type="EMBL" id="QEFB01000018">
    <property type="protein sequence ID" value="PWC04711.1"/>
    <property type="molecule type" value="Genomic_DNA"/>
</dbReference>
<evidence type="ECO:0000256" key="1">
    <source>
        <dbReference type="SAM" id="Phobius"/>
    </source>
</evidence>
<name>A0A2U1TAK8_9MICO</name>
<proteinExistence type="predicted"/>
<keyword evidence="1" id="KW-0812">Transmembrane</keyword>
<feature type="transmembrane region" description="Helical" evidence="1">
    <location>
        <begin position="98"/>
        <end position="122"/>
    </location>
</feature>
<dbReference type="Proteomes" id="UP000244962">
    <property type="component" value="Unassembled WGS sequence"/>
</dbReference>
<keyword evidence="1" id="KW-0472">Membrane</keyword>
<evidence type="ECO:0000313" key="3">
    <source>
        <dbReference type="Proteomes" id="UP000244962"/>
    </source>
</evidence>
<gene>
    <name evidence="2" type="ORF">DF223_14840</name>
</gene>
<feature type="transmembrane region" description="Helical" evidence="1">
    <location>
        <begin position="163"/>
        <end position="187"/>
    </location>
</feature>
<feature type="transmembrane region" description="Helical" evidence="1">
    <location>
        <begin position="134"/>
        <end position="156"/>
    </location>
</feature>
<protein>
    <submittedName>
        <fullName evidence="2">Uncharacterized protein</fullName>
    </submittedName>
</protein>
<reference evidence="3" key="1">
    <citation type="submission" date="2018-04" db="EMBL/GenBank/DDBJ databases">
        <authorList>
            <person name="Liu S."/>
            <person name="Wang Z."/>
            <person name="Li J."/>
        </authorList>
    </citation>
    <scope>NUCLEOTIDE SEQUENCE [LARGE SCALE GENOMIC DNA]</scope>
    <source>
        <strain evidence="3">622</strain>
    </source>
</reference>
<accession>A0A2U1TAK8</accession>
<feature type="transmembrane region" description="Helical" evidence="1">
    <location>
        <begin position="51"/>
        <end position="72"/>
    </location>
</feature>
<dbReference type="AlphaFoldDB" id="A0A2U1TAK8"/>